<accession>A0AAW2HDR2</accession>
<evidence type="ECO:0000313" key="11">
    <source>
        <dbReference type="EMBL" id="KAL0267864.1"/>
    </source>
</evidence>
<dbReference type="EMBL" id="JARGDH010000005">
    <property type="protein sequence ID" value="KAL0267864.1"/>
    <property type="molecule type" value="Genomic_DNA"/>
</dbReference>
<keyword evidence="6" id="KW-0804">Transcription</keyword>
<comment type="subcellular location">
    <subcellularLocation>
        <location evidence="1">Nucleus</location>
    </subcellularLocation>
</comment>
<evidence type="ECO:0000256" key="4">
    <source>
        <dbReference type="ARBA" id="ARBA00023015"/>
    </source>
</evidence>
<gene>
    <name evidence="11" type="ORF">PYX00_010015</name>
</gene>
<dbReference type="GO" id="GO:0019185">
    <property type="term" value="C:snRNA-activating protein complex"/>
    <property type="evidence" value="ECO:0007669"/>
    <property type="project" value="TreeGrafter"/>
</dbReference>
<dbReference type="Pfam" id="PF12251">
    <property type="entry name" value="SNAPC3"/>
    <property type="match status" value="1"/>
</dbReference>
<evidence type="ECO:0000256" key="2">
    <source>
        <dbReference type="ARBA" id="ARBA00010410"/>
    </source>
</evidence>
<comment type="function">
    <text evidence="8">Part of the SNAPc complex required for the transcription of both RNA polymerase II and III small-nuclear RNA genes. Binds to the proximal sequence element (PSE), a non-TATA-box basal promoter element common to these 2 types of genes. Recruits TBP and BRF2 to the U6 snRNA TATA box.</text>
</comment>
<comment type="subunit">
    <text evidence="9">Part of the SNAPc complex composed of 5 subunits: SNAPC1, SNAPC2, SNAPC3, SNAPC4 and SNAPC5. SNAPC3 interacts with SNAPC1.</text>
</comment>
<keyword evidence="5" id="KW-0238">DNA-binding</keyword>
<organism evidence="11">
    <name type="scientific">Menopon gallinae</name>
    <name type="common">poultry shaft louse</name>
    <dbReference type="NCBI Taxonomy" id="328185"/>
    <lineage>
        <taxon>Eukaryota</taxon>
        <taxon>Metazoa</taxon>
        <taxon>Ecdysozoa</taxon>
        <taxon>Arthropoda</taxon>
        <taxon>Hexapoda</taxon>
        <taxon>Insecta</taxon>
        <taxon>Pterygota</taxon>
        <taxon>Neoptera</taxon>
        <taxon>Paraneoptera</taxon>
        <taxon>Psocodea</taxon>
        <taxon>Troctomorpha</taxon>
        <taxon>Phthiraptera</taxon>
        <taxon>Amblycera</taxon>
        <taxon>Menoponidae</taxon>
        <taxon>Menopon</taxon>
    </lineage>
</organism>
<evidence type="ECO:0000256" key="10">
    <source>
        <dbReference type="ARBA" id="ARBA00029606"/>
    </source>
</evidence>
<evidence type="ECO:0000256" key="5">
    <source>
        <dbReference type="ARBA" id="ARBA00023125"/>
    </source>
</evidence>
<evidence type="ECO:0000256" key="9">
    <source>
        <dbReference type="ARBA" id="ARBA00025958"/>
    </source>
</evidence>
<keyword evidence="7" id="KW-0539">Nucleus</keyword>
<dbReference type="GO" id="GO:0042795">
    <property type="term" value="P:snRNA transcription by RNA polymerase II"/>
    <property type="evidence" value="ECO:0007669"/>
    <property type="project" value="TreeGrafter"/>
</dbReference>
<proteinExistence type="inferred from homology"/>
<comment type="caution">
    <text evidence="11">The sequence shown here is derived from an EMBL/GenBank/DDBJ whole genome shotgun (WGS) entry which is preliminary data.</text>
</comment>
<reference evidence="11" key="1">
    <citation type="journal article" date="2024" name="Gigascience">
        <title>Chromosome-level genome of the poultry shaft louse Menopon gallinae provides insight into the host-switching and adaptive evolution of parasitic lice.</title>
        <authorList>
            <person name="Xu Y."/>
            <person name="Ma L."/>
            <person name="Liu S."/>
            <person name="Liang Y."/>
            <person name="Liu Q."/>
            <person name="He Z."/>
            <person name="Tian L."/>
            <person name="Duan Y."/>
            <person name="Cai W."/>
            <person name="Li H."/>
            <person name="Song F."/>
        </authorList>
    </citation>
    <scope>NUCLEOTIDE SEQUENCE</scope>
    <source>
        <strain evidence="11">Cailab_2023a</strain>
    </source>
</reference>
<evidence type="ECO:0000256" key="3">
    <source>
        <dbReference type="ARBA" id="ARBA00013634"/>
    </source>
</evidence>
<dbReference type="GO" id="GO:0001046">
    <property type="term" value="F:core promoter sequence-specific DNA binding"/>
    <property type="evidence" value="ECO:0007669"/>
    <property type="project" value="TreeGrafter"/>
</dbReference>
<protein>
    <recommendedName>
        <fullName evidence="3">snRNA-activating protein complex subunit 3</fullName>
    </recommendedName>
    <alternativeName>
        <fullName evidence="10">Small nuclear RNA-activating complex polypeptide 3</fullName>
    </alternativeName>
</protein>
<dbReference type="GO" id="GO:0003681">
    <property type="term" value="F:bent DNA binding"/>
    <property type="evidence" value="ECO:0007669"/>
    <property type="project" value="TreeGrafter"/>
</dbReference>
<sequence length="392" mass="45697">MRSARSSVFYRSFCDETTLLDVDGYFEEFRALLPPVDGGNFGECKKSEMEIYAKLLDITPEEAAELNDVTSVRKLQFDGDFEPFEHKLHENDSDFQMKYEMARLTTNEDHGLKSLKKRIQDKDDVSKSSNCKYGTYHWYPVEVFPDIKPNLNPWDFSTLVYCIKVYCPYLSYTTARQRFKLLQEIHMLGDQFLSDLKDTILCTMDYNGITDVSNNVPEDLGALNVEKKETYLSSFIFIENQFFNDTRHSRMRDLSEIVIKWAKEKQIGFFTKGSMECTKLNDVKLRIGRPYVYQHQGDCEHILIISDIRFLNSSDPVKTCNFPRVYAKGRSAGRFCMMCGIAYARWLVTENERLTHDKTYFCSSCFKSYNYIDGKKVGDFKAYEYVDPIAIL</sequence>
<dbReference type="GO" id="GO:0042796">
    <property type="term" value="P:snRNA transcription by RNA polymerase III"/>
    <property type="evidence" value="ECO:0007669"/>
    <property type="project" value="TreeGrafter"/>
</dbReference>
<dbReference type="GO" id="GO:0001006">
    <property type="term" value="F:RNA polymerase III type 3 promoter sequence-specific DNA binding"/>
    <property type="evidence" value="ECO:0007669"/>
    <property type="project" value="TreeGrafter"/>
</dbReference>
<comment type="similarity">
    <text evidence="2">Belongs to the SNAPC3/SRD2 family.</text>
</comment>
<evidence type="ECO:0000256" key="6">
    <source>
        <dbReference type="ARBA" id="ARBA00023163"/>
    </source>
</evidence>
<name>A0AAW2HDR2_9NEOP</name>
<evidence type="ECO:0000256" key="8">
    <source>
        <dbReference type="ARBA" id="ARBA00025193"/>
    </source>
</evidence>
<keyword evidence="4" id="KW-0805">Transcription regulation</keyword>
<evidence type="ECO:0000256" key="7">
    <source>
        <dbReference type="ARBA" id="ARBA00023242"/>
    </source>
</evidence>
<dbReference type="GO" id="GO:0005634">
    <property type="term" value="C:nucleus"/>
    <property type="evidence" value="ECO:0007669"/>
    <property type="project" value="UniProtKB-SubCell"/>
</dbReference>
<dbReference type="AlphaFoldDB" id="A0AAW2HDR2"/>
<evidence type="ECO:0000256" key="1">
    <source>
        <dbReference type="ARBA" id="ARBA00004123"/>
    </source>
</evidence>
<dbReference type="InterPro" id="IPR022042">
    <property type="entry name" value="snRNA-activating_su3"/>
</dbReference>
<dbReference type="PANTHER" id="PTHR13421:SF16">
    <property type="entry name" value="SNRNA-ACTIVATING PROTEIN COMPLEX SUBUNIT 3"/>
    <property type="match status" value="1"/>
</dbReference>
<dbReference type="PANTHER" id="PTHR13421">
    <property type="entry name" value="SNRNA-ACTIVATING PROTEIN COMPLEX SUBUNIT 3"/>
    <property type="match status" value="1"/>
</dbReference>
<dbReference type="GO" id="GO:0000978">
    <property type="term" value="F:RNA polymerase II cis-regulatory region sequence-specific DNA binding"/>
    <property type="evidence" value="ECO:0007669"/>
    <property type="project" value="TreeGrafter"/>
</dbReference>